<dbReference type="EnsemblMetazoa" id="PHUM512550-RA">
    <property type="protein sequence ID" value="PHUM512550-PA"/>
    <property type="gene ID" value="PHUM512550"/>
</dbReference>
<keyword evidence="2" id="KW-0560">Oxidoreductase</keyword>
<reference evidence="2" key="1">
    <citation type="submission" date="2007-04" db="EMBL/GenBank/DDBJ databases">
        <title>Annotation of Pediculus humanus corporis strain USDA.</title>
        <authorList>
            <person name="Kirkness E."/>
            <person name="Hannick L."/>
            <person name="Hass B."/>
            <person name="Bruggner R."/>
            <person name="Lawson D."/>
            <person name="Bidwell S."/>
            <person name="Joardar V."/>
            <person name="Caler E."/>
            <person name="Walenz B."/>
            <person name="Inman J."/>
            <person name="Schobel S."/>
            <person name="Galinsky K."/>
            <person name="Amedeo P."/>
            <person name="Strausberg R."/>
        </authorList>
    </citation>
    <scope>NUCLEOTIDE SEQUENCE</scope>
    <source>
        <strain evidence="2">USDA</strain>
    </source>
</reference>
<feature type="domain" description="Amine oxidase" evidence="1">
    <location>
        <begin position="14"/>
        <end position="473"/>
    </location>
</feature>
<dbReference type="eggNOG" id="KOG0685">
    <property type="taxonomic scope" value="Eukaryota"/>
</dbReference>
<keyword evidence="4" id="KW-1185">Reference proteome</keyword>
<dbReference type="PANTHER" id="PTHR10742">
    <property type="entry name" value="FLAVIN MONOAMINE OXIDASE"/>
    <property type="match status" value="1"/>
</dbReference>
<reference evidence="2" key="2">
    <citation type="submission" date="2007-04" db="EMBL/GenBank/DDBJ databases">
        <title>The genome of the human body louse.</title>
        <authorList>
            <consortium name="The Human Body Louse Genome Consortium"/>
            <person name="Kirkness E."/>
            <person name="Walenz B."/>
            <person name="Hass B."/>
            <person name="Bruggner R."/>
            <person name="Strausberg R."/>
        </authorList>
    </citation>
    <scope>NUCLEOTIDE SEQUENCE</scope>
    <source>
        <strain evidence="2">USDA</strain>
    </source>
</reference>
<sequence>MENFKLLIVGAGASGIAAAVRLLENGFSNFRILEAGCRIGGRVHTSFLGKETIEIGAEWIHGEHNNSVFELADKYDLTDKNNTLKLDMTTFYDHSGHKINKEISTALVSAFHKIIHISDKNLDETVLNESVGDYFNTEFNKIIEDLKKKYNINDSLCQKFVNYFEKWQNGLDGSHSWHETSLRGQLEYWDCPGNQGITWKNNRFSALFNILSGNIPGVSKQYPVEEKVLFNKEVKFIKWNKECDKNVPNVLVTCTDGSMYSTDHILLTCSLGVLKEKSTKLFSPALPLKKQLCIENLGFGTVDKIFLKFSHPWWAEDVTGFGFLWSEEERKNDNTGWLSGVICFHPINKKSSILRGFILGEAARHMETLPTKELIEGFNYLFEKFLGSTFTISSIQVCLTSKWYQDSHFRGSYSCRLMKTEEADVKARDLAEPVCNVEGLPILLFGGEASHDNYFSTVHGAVDAGRREANRILPVIM</sequence>
<dbReference type="Gene3D" id="3.90.660.10">
    <property type="match status" value="1"/>
</dbReference>
<dbReference type="Proteomes" id="UP000009046">
    <property type="component" value="Unassembled WGS sequence"/>
</dbReference>
<accession>E0VYB6</accession>
<dbReference type="OMA" id="EFFDNYQ"/>
<evidence type="ECO:0000313" key="4">
    <source>
        <dbReference type="Proteomes" id="UP000009046"/>
    </source>
</evidence>
<dbReference type="PANTHER" id="PTHR10742:SF398">
    <property type="entry name" value="AMINE OXIDASE DOMAIN-CONTAINING PROTEIN-RELATED"/>
    <property type="match status" value="1"/>
</dbReference>
<dbReference type="FunCoup" id="E0VYB6">
    <property type="interactions" value="98"/>
</dbReference>
<dbReference type="InterPro" id="IPR002937">
    <property type="entry name" value="Amino_oxidase"/>
</dbReference>
<dbReference type="KEGG" id="phu:Phum_PHUM512550"/>
<dbReference type="AlphaFoldDB" id="E0VYB6"/>
<dbReference type="VEuPathDB" id="VectorBase:PHUM512550"/>
<dbReference type="Pfam" id="PF01593">
    <property type="entry name" value="Amino_oxidase"/>
    <property type="match status" value="1"/>
</dbReference>
<dbReference type="GO" id="GO:0046592">
    <property type="term" value="F:polyamine oxidase activity"/>
    <property type="evidence" value="ECO:0007669"/>
    <property type="project" value="TreeGrafter"/>
</dbReference>
<evidence type="ECO:0000313" key="2">
    <source>
        <dbReference type="EMBL" id="EEB18372.1"/>
    </source>
</evidence>
<dbReference type="EC" id="1.5.3.11" evidence="2"/>
<evidence type="ECO:0000313" key="3">
    <source>
        <dbReference type="EnsemblMetazoa" id="PHUM512550-PA"/>
    </source>
</evidence>
<reference evidence="3" key="3">
    <citation type="submission" date="2021-02" db="UniProtKB">
        <authorList>
            <consortium name="EnsemblMetazoa"/>
        </authorList>
    </citation>
    <scope>IDENTIFICATION</scope>
    <source>
        <strain evidence="3">USDA</strain>
    </source>
</reference>
<dbReference type="SUPFAM" id="SSF51905">
    <property type="entry name" value="FAD/NAD(P)-binding domain"/>
    <property type="match status" value="1"/>
</dbReference>
<evidence type="ECO:0000259" key="1">
    <source>
        <dbReference type="Pfam" id="PF01593"/>
    </source>
</evidence>
<dbReference type="InParanoid" id="E0VYB6"/>
<dbReference type="Gene3D" id="3.50.50.60">
    <property type="entry name" value="FAD/NAD(P)-binding domain"/>
    <property type="match status" value="1"/>
</dbReference>
<dbReference type="InterPro" id="IPR036188">
    <property type="entry name" value="FAD/NAD-bd_sf"/>
</dbReference>
<name>E0VYB6_PEDHC</name>
<dbReference type="CTD" id="8233094"/>
<dbReference type="InterPro" id="IPR050281">
    <property type="entry name" value="Flavin_monoamine_oxidase"/>
</dbReference>
<dbReference type="OrthoDB" id="5046242at2759"/>
<dbReference type="EMBL" id="DS235845">
    <property type="protein sequence ID" value="EEB18372.1"/>
    <property type="molecule type" value="Genomic_DNA"/>
</dbReference>
<dbReference type="RefSeq" id="XP_002431110.1">
    <property type="nucleotide sequence ID" value="XM_002431065.1"/>
</dbReference>
<organism>
    <name type="scientific">Pediculus humanus subsp. corporis</name>
    <name type="common">Body louse</name>
    <dbReference type="NCBI Taxonomy" id="121224"/>
    <lineage>
        <taxon>Eukaryota</taxon>
        <taxon>Metazoa</taxon>
        <taxon>Ecdysozoa</taxon>
        <taxon>Arthropoda</taxon>
        <taxon>Hexapoda</taxon>
        <taxon>Insecta</taxon>
        <taxon>Pterygota</taxon>
        <taxon>Neoptera</taxon>
        <taxon>Paraneoptera</taxon>
        <taxon>Psocodea</taxon>
        <taxon>Troctomorpha</taxon>
        <taxon>Phthiraptera</taxon>
        <taxon>Anoplura</taxon>
        <taxon>Pediculidae</taxon>
        <taxon>Pediculus</taxon>
    </lineage>
</organism>
<dbReference type="GeneID" id="8233094"/>
<proteinExistence type="predicted"/>
<dbReference type="SUPFAM" id="SSF54373">
    <property type="entry name" value="FAD-linked reductases, C-terminal domain"/>
    <property type="match status" value="1"/>
</dbReference>
<protein>
    <submittedName>
        <fullName evidence="2">Peroxisomal N1-acetyl-spermine/spermidine oxidase, putative</fullName>
        <ecNumber evidence="2">1.5.3.11</ecNumber>
    </submittedName>
</protein>
<gene>
    <name evidence="3" type="primary">8233094</name>
    <name evidence="2" type="ORF">Phum_PHUM512550</name>
</gene>
<dbReference type="EMBL" id="AAZO01006233">
    <property type="status" value="NOT_ANNOTATED_CDS"/>
    <property type="molecule type" value="Genomic_DNA"/>
</dbReference>
<dbReference type="HOGENOM" id="CLU_004498_2_3_1"/>